<name>A0A9D1S6Y8_9FIRM</name>
<evidence type="ECO:0000259" key="9">
    <source>
        <dbReference type="Pfam" id="PF00137"/>
    </source>
</evidence>
<evidence type="ECO:0000256" key="7">
    <source>
        <dbReference type="ARBA" id="ARBA00023136"/>
    </source>
</evidence>
<dbReference type="NCBIfam" id="NF005124">
    <property type="entry name" value="PRK06558.1"/>
    <property type="match status" value="1"/>
</dbReference>
<organism evidence="10 11">
    <name type="scientific">Candidatus Avimonoglobus intestinipullorum</name>
    <dbReference type="NCBI Taxonomy" id="2840699"/>
    <lineage>
        <taxon>Bacteria</taxon>
        <taxon>Bacillati</taxon>
        <taxon>Bacillota</taxon>
        <taxon>Clostridia</taxon>
        <taxon>Eubacteriales</taxon>
        <taxon>Candidatus Avimonoglobus</taxon>
    </lineage>
</organism>
<evidence type="ECO:0000256" key="2">
    <source>
        <dbReference type="ARBA" id="ARBA00007296"/>
    </source>
</evidence>
<dbReference type="CDD" id="cd18179">
    <property type="entry name" value="ATP-synt_Vo_Ao_c_NTPK_rpt1"/>
    <property type="match status" value="1"/>
</dbReference>
<protein>
    <submittedName>
        <fullName evidence="10">V-type ATP synthase subunit K</fullName>
    </submittedName>
</protein>
<keyword evidence="6" id="KW-0406">Ion transport</keyword>
<dbReference type="InterPro" id="IPR035921">
    <property type="entry name" value="F/V-ATP_Csub_sf"/>
</dbReference>
<keyword evidence="4 8" id="KW-0812">Transmembrane</keyword>
<feature type="domain" description="V-ATPase proteolipid subunit C-like" evidence="9">
    <location>
        <begin position="92"/>
        <end position="150"/>
    </location>
</feature>
<gene>
    <name evidence="10" type="ORF">IAB04_07625</name>
</gene>
<feature type="transmembrane region" description="Helical" evidence="8">
    <location>
        <begin position="129"/>
        <end position="152"/>
    </location>
</feature>
<dbReference type="GO" id="GO:0033177">
    <property type="term" value="C:proton-transporting two-sector ATPase complex, proton-transporting domain"/>
    <property type="evidence" value="ECO:0007669"/>
    <property type="project" value="InterPro"/>
</dbReference>
<dbReference type="CDD" id="cd18180">
    <property type="entry name" value="ATP-synt_Vo_Ao_c_NTPK_rpt2"/>
    <property type="match status" value="1"/>
</dbReference>
<evidence type="ECO:0000256" key="3">
    <source>
        <dbReference type="ARBA" id="ARBA00022448"/>
    </source>
</evidence>
<evidence type="ECO:0000256" key="6">
    <source>
        <dbReference type="ARBA" id="ARBA00023065"/>
    </source>
</evidence>
<comment type="similarity">
    <text evidence="2">Belongs to the V-ATPase proteolipid subunit family.</text>
</comment>
<dbReference type="EMBL" id="DVND01000189">
    <property type="protein sequence ID" value="HIU49221.1"/>
    <property type="molecule type" value="Genomic_DNA"/>
</dbReference>
<dbReference type="Pfam" id="PF00137">
    <property type="entry name" value="ATP-synt_C"/>
    <property type="match status" value="2"/>
</dbReference>
<dbReference type="FunFam" id="1.20.120.610:FF:000005">
    <property type="entry name" value="V-type sodium ATPase subunit K"/>
    <property type="match status" value="1"/>
</dbReference>
<dbReference type="InterPro" id="IPR002379">
    <property type="entry name" value="ATPase_proteolipid_c-like_dom"/>
</dbReference>
<evidence type="ECO:0000256" key="1">
    <source>
        <dbReference type="ARBA" id="ARBA00004141"/>
    </source>
</evidence>
<evidence type="ECO:0000256" key="4">
    <source>
        <dbReference type="ARBA" id="ARBA00022692"/>
    </source>
</evidence>
<dbReference type="Gene3D" id="1.20.120.610">
    <property type="entry name" value="lithium bound rotor ring of v- atpase"/>
    <property type="match status" value="1"/>
</dbReference>
<proteinExistence type="inferred from homology"/>
<reference evidence="10" key="2">
    <citation type="journal article" date="2021" name="PeerJ">
        <title>Extensive microbial diversity within the chicken gut microbiome revealed by metagenomics and culture.</title>
        <authorList>
            <person name="Gilroy R."/>
            <person name="Ravi A."/>
            <person name="Getino M."/>
            <person name="Pursley I."/>
            <person name="Horton D.L."/>
            <person name="Alikhan N.F."/>
            <person name="Baker D."/>
            <person name="Gharbi K."/>
            <person name="Hall N."/>
            <person name="Watson M."/>
            <person name="Adriaenssens E.M."/>
            <person name="Foster-Nyarko E."/>
            <person name="Jarju S."/>
            <person name="Secka A."/>
            <person name="Antonio M."/>
            <person name="Oren A."/>
            <person name="Chaudhuri R.R."/>
            <person name="La Ragione R."/>
            <person name="Hildebrand F."/>
            <person name="Pallen M.J."/>
        </authorList>
    </citation>
    <scope>NUCLEOTIDE SEQUENCE</scope>
    <source>
        <strain evidence="10">ChiSjej4B22-9803</strain>
    </source>
</reference>
<evidence type="ECO:0000256" key="8">
    <source>
        <dbReference type="SAM" id="Phobius"/>
    </source>
</evidence>
<accession>A0A9D1S6Y8</accession>
<comment type="subcellular location">
    <subcellularLocation>
        <location evidence="1">Membrane</location>
        <topology evidence="1">Multi-pass membrane protein</topology>
    </subcellularLocation>
</comment>
<feature type="domain" description="V-ATPase proteolipid subunit C-like" evidence="9">
    <location>
        <begin position="10"/>
        <end position="68"/>
    </location>
</feature>
<dbReference type="Proteomes" id="UP000824111">
    <property type="component" value="Unassembled WGS sequence"/>
</dbReference>
<reference evidence="10" key="1">
    <citation type="submission" date="2020-10" db="EMBL/GenBank/DDBJ databases">
        <authorList>
            <person name="Gilroy R."/>
        </authorList>
    </citation>
    <scope>NUCLEOTIDE SEQUENCE</scope>
    <source>
        <strain evidence="10">ChiSjej4B22-9803</strain>
    </source>
</reference>
<evidence type="ECO:0000313" key="11">
    <source>
        <dbReference type="Proteomes" id="UP000824111"/>
    </source>
</evidence>
<dbReference type="PANTHER" id="PTHR10263">
    <property type="entry name" value="V-TYPE PROTON ATPASE PROTEOLIPID SUBUNIT"/>
    <property type="match status" value="1"/>
</dbReference>
<dbReference type="AlphaFoldDB" id="A0A9D1S6Y8"/>
<keyword evidence="3" id="KW-0813">Transport</keyword>
<dbReference type="SUPFAM" id="SSF81333">
    <property type="entry name" value="F1F0 ATP synthase subunit C"/>
    <property type="match status" value="2"/>
</dbReference>
<keyword evidence="5 8" id="KW-1133">Transmembrane helix</keyword>
<evidence type="ECO:0000256" key="5">
    <source>
        <dbReference type="ARBA" id="ARBA00022989"/>
    </source>
</evidence>
<sequence>MDLGLFFALLGVAFAVVFSGMGSSKGVGIASEAASGVIADDPSKFGKLLVLQLLPGTQGLYGLIIGVMVLLNTGILGGEPVPDVITGLQYWAACLPIAFAGYFSAKSQGRVCAVGVNLTAKRPEESSKAIVSASLIELYALLGFIVSFLIVINI</sequence>
<evidence type="ECO:0000313" key="10">
    <source>
        <dbReference type="EMBL" id="HIU49221.1"/>
    </source>
</evidence>
<dbReference type="GO" id="GO:0015078">
    <property type="term" value="F:proton transmembrane transporter activity"/>
    <property type="evidence" value="ECO:0007669"/>
    <property type="project" value="InterPro"/>
</dbReference>
<keyword evidence="7 8" id="KW-0472">Membrane</keyword>
<feature type="transmembrane region" description="Helical" evidence="8">
    <location>
        <begin position="90"/>
        <end position="109"/>
    </location>
</feature>
<comment type="caution">
    <text evidence="10">The sequence shown here is derived from an EMBL/GenBank/DDBJ whole genome shotgun (WGS) entry which is preliminary data.</text>
</comment>